<dbReference type="RefSeq" id="XP_009758295.1">
    <property type="nucleotide sequence ID" value="XM_009759993.1"/>
</dbReference>
<keyword evidence="1" id="KW-1185">Reference proteome</keyword>
<organism evidence="1 2">
    <name type="scientific">Nicotiana sylvestris</name>
    <name type="common">Wood tobacco</name>
    <name type="synonym">South American tobacco</name>
    <dbReference type="NCBI Taxonomy" id="4096"/>
    <lineage>
        <taxon>Eukaryota</taxon>
        <taxon>Viridiplantae</taxon>
        <taxon>Streptophyta</taxon>
        <taxon>Embryophyta</taxon>
        <taxon>Tracheophyta</taxon>
        <taxon>Spermatophyta</taxon>
        <taxon>Magnoliopsida</taxon>
        <taxon>eudicotyledons</taxon>
        <taxon>Gunneridae</taxon>
        <taxon>Pentapetalae</taxon>
        <taxon>asterids</taxon>
        <taxon>lamiids</taxon>
        <taxon>Solanales</taxon>
        <taxon>Solanaceae</taxon>
        <taxon>Nicotianoideae</taxon>
        <taxon>Nicotianeae</taxon>
        <taxon>Nicotiana</taxon>
    </lineage>
</organism>
<dbReference type="Proteomes" id="UP000189701">
    <property type="component" value="Unplaced"/>
</dbReference>
<reference evidence="1" key="1">
    <citation type="journal article" date="2013" name="Genome Biol.">
        <title>Reference genomes and transcriptomes of Nicotiana sylvestris and Nicotiana tomentosiformis.</title>
        <authorList>
            <person name="Sierro N."/>
            <person name="Battey J.N."/>
            <person name="Ouadi S."/>
            <person name="Bovet L."/>
            <person name="Goepfert S."/>
            <person name="Bakaher N."/>
            <person name="Peitsch M.C."/>
            <person name="Ivanov N.V."/>
        </authorList>
    </citation>
    <scope>NUCLEOTIDE SEQUENCE [LARGE SCALE GENOMIC DNA]</scope>
</reference>
<protein>
    <submittedName>
        <fullName evidence="2">Uncharacterized protein LOC104211004</fullName>
    </submittedName>
</protein>
<sequence>MSNPRVRSSEEGITPPLNLGEIAHKFVGRMRQAVEGLKELIVKGSVLVPANITAPPERVVRASKKRKRVVSANEPDCSVCKKRHLGRCWMTLEIRYSCGKRGTRRINALGWIMDKGVAQLSSSATTSSITPSGRGAVGGGIQNSGGPNKFYAMMGFQGSKSFSGMVTGMLTFQSRDEYALIDSGSALSYVNPYIAMGFGIESGQPYGPFCVSTL</sequence>
<accession>A0A1U7V904</accession>
<proteinExistence type="predicted"/>
<dbReference type="AlphaFoldDB" id="A0A1U7V904"/>
<reference evidence="2" key="2">
    <citation type="submission" date="2025-08" db="UniProtKB">
        <authorList>
            <consortium name="RefSeq"/>
        </authorList>
    </citation>
    <scope>IDENTIFICATION</scope>
    <source>
        <tissue evidence="2">Leaf</tissue>
    </source>
</reference>
<gene>
    <name evidence="2" type="primary">LOC104211004</name>
</gene>
<evidence type="ECO:0000313" key="2">
    <source>
        <dbReference type="RefSeq" id="XP_009758295.1"/>
    </source>
</evidence>
<evidence type="ECO:0000313" key="1">
    <source>
        <dbReference type="Proteomes" id="UP000189701"/>
    </source>
</evidence>
<name>A0A1U7V904_NICSY</name>